<name>A0A816V067_9BILA</name>
<evidence type="ECO:0000313" key="1">
    <source>
        <dbReference type="EMBL" id="CAF2116730.1"/>
    </source>
</evidence>
<dbReference type="EMBL" id="CAJNRE010013130">
    <property type="protein sequence ID" value="CAF2116730.1"/>
    <property type="molecule type" value="Genomic_DNA"/>
</dbReference>
<evidence type="ECO:0000313" key="2">
    <source>
        <dbReference type="Proteomes" id="UP000663824"/>
    </source>
</evidence>
<dbReference type="SUPFAM" id="SSF52047">
    <property type="entry name" value="RNI-like"/>
    <property type="match status" value="1"/>
</dbReference>
<protein>
    <recommendedName>
        <fullName evidence="3">F-box domain-containing protein</fullName>
    </recommendedName>
</protein>
<accession>A0A816V067</accession>
<dbReference type="Proteomes" id="UP000663824">
    <property type="component" value="Unassembled WGS sequence"/>
</dbReference>
<proteinExistence type="predicted"/>
<dbReference type="AlphaFoldDB" id="A0A816V067"/>
<gene>
    <name evidence="1" type="ORF">MBJ925_LOCUS25122</name>
</gene>
<reference evidence="1" key="1">
    <citation type="submission" date="2021-02" db="EMBL/GenBank/DDBJ databases">
        <authorList>
            <person name="Nowell W R."/>
        </authorList>
    </citation>
    <scope>NUCLEOTIDE SEQUENCE</scope>
</reference>
<dbReference type="Gene3D" id="3.80.10.10">
    <property type="entry name" value="Ribonuclease Inhibitor"/>
    <property type="match status" value="1"/>
</dbReference>
<sequence length="578" mass="68208">MDGRYQLFENLSNEIVYEIFEYLDAYHVYQAFYNLNKRFRNILMLSSLPIKLNTSNISKSSFHNYYEQFIVPNENRVSSMYLSHPFIADLILPASENIVRFSQLKTLVIENIDSEYLENILEHLAALSKLSLLIINSVYNIHSKNIVYERIFRLPALKRCVLSLNDIGICYSLPQNVGTFSSIEYLIIKNEVSLVELMSLLSYVPHLRYLSIDHLCHSYPERYKDFPLVLKDLTHVNLKLQRITFDYFESSIMKFFHHLQVLRISTSNDIEYLNATRWEKVISSYMSQLRVFDIEHEHVLKNGTDINLYQNLTNQFTTSFWTKRKWFFGHQHSCLGHSNHVIFYSTHSYRRNYYKLRNVCNRYNYLRQTVYNLDVVRHVHIGQQSRLNYCSIYFPNATELAISDAAFDGSACSLLGNIVCLSKLTKIVIDYKITHFSETMQILNSAYNCQTLVIHFFSVDESQLSFTQTSETFRLLSSRNNIRNLTVKSLCTLQQVEFLVQLCPRLQHLDIHVSHEDFQSIIKYFLRNYEGIRNLLTLHIKSSEDIWIEKVINTIAEERQVDEISAKVIGYFQCYLWR</sequence>
<organism evidence="1 2">
    <name type="scientific">Rotaria magnacalcarata</name>
    <dbReference type="NCBI Taxonomy" id="392030"/>
    <lineage>
        <taxon>Eukaryota</taxon>
        <taxon>Metazoa</taxon>
        <taxon>Spiralia</taxon>
        <taxon>Gnathifera</taxon>
        <taxon>Rotifera</taxon>
        <taxon>Eurotatoria</taxon>
        <taxon>Bdelloidea</taxon>
        <taxon>Philodinida</taxon>
        <taxon>Philodinidae</taxon>
        <taxon>Rotaria</taxon>
    </lineage>
</organism>
<comment type="caution">
    <text evidence="1">The sequence shown here is derived from an EMBL/GenBank/DDBJ whole genome shotgun (WGS) entry which is preliminary data.</text>
</comment>
<evidence type="ECO:0008006" key="3">
    <source>
        <dbReference type="Google" id="ProtNLM"/>
    </source>
</evidence>
<dbReference type="InterPro" id="IPR032675">
    <property type="entry name" value="LRR_dom_sf"/>
</dbReference>